<dbReference type="Gene3D" id="3.30.70.1350">
    <property type="entry name" value="Cation efflux protein, cytoplasmic domain"/>
    <property type="match status" value="2"/>
</dbReference>
<dbReference type="Pfam" id="PF16916">
    <property type="entry name" value="ZT_dimer"/>
    <property type="match status" value="1"/>
</dbReference>
<protein>
    <submittedName>
        <fullName evidence="9">Cation efflux protein</fullName>
    </submittedName>
</protein>
<keyword evidence="2" id="KW-0813">Transport</keyword>
<comment type="subcellular location">
    <subcellularLocation>
        <location evidence="1">Membrane</location>
        <topology evidence="1">Multi-pass membrane protein</topology>
    </subcellularLocation>
</comment>
<reference evidence="10" key="1">
    <citation type="submission" date="2016-06" db="EMBL/GenBank/DDBJ databases">
        <title>Parallel loss of symbiosis genes in relatives of nitrogen-fixing non-legume Parasponia.</title>
        <authorList>
            <person name="Van Velzen R."/>
            <person name="Holmer R."/>
            <person name="Bu F."/>
            <person name="Rutten L."/>
            <person name="Van Zeijl A."/>
            <person name="Liu W."/>
            <person name="Santuari L."/>
            <person name="Cao Q."/>
            <person name="Sharma T."/>
            <person name="Shen D."/>
            <person name="Roswanjaya Y."/>
            <person name="Wardhani T."/>
            <person name="Kalhor M.S."/>
            <person name="Jansen J."/>
            <person name="Van den Hoogen J."/>
            <person name="Gungor B."/>
            <person name="Hartog M."/>
            <person name="Hontelez J."/>
            <person name="Verver J."/>
            <person name="Yang W.-C."/>
            <person name="Schijlen E."/>
            <person name="Repin R."/>
            <person name="Schilthuizen M."/>
            <person name="Schranz E."/>
            <person name="Heidstra R."/>
            <person name="Miyata K."/>
            <person name="Fedorova E."/>
            <person name="Kohlen W."/>
            <person name="Bisseling T."/>
            <person name="Smit S."/>
            <person name="Geurts R."/>
        </authorList>
    </citation>
    <scope>NUCLEOTIDE SEQUENCE [LARGE SCALE GENOMIC DNA]</scope>
    <source>
        <strain evidence="10">cv. RG33-2</strain>
    </source>
</reference>
<dbReference type="PANTHER" id="PTHR43840">
    <property type="entry name" value="MITOCHONDRIAL METAL TRANSPORTER 1-RELATED"/>
    <property type="match status" value="1"/>
</dbReference>
<dbReference type="GO" id="GO:0008324">
    <property type="term" value="F:monoatomic cation transmembrane transporter activity"/>
    <property type="evidence" value="ECO:0007669"/>
    <property type="project" value="InterPro"/>
</dbReference>
<dbReference type="SUPFAM" id="SSF160240">
    <property type="entry name" value="Cation efflux protein cytoplasmic domain-like"/>
    <property type="match status" value="1"/>
</dbReference>
<evidence type="ECO:0000256" key="2">
    <source>
        <dbReference type="ARBA" id="ARBA00022448"/>
    </source>
</evidence>
<evidence type="ECO:0000256" key="6">
    <source>
        <dbReference type="SAM" id="MobiDB-lite"/>
    </source>
</evidence>
<organism evidence="9 10">
    <name type="scientific">Trema orientale</name>
    <name type="common">Charcoal tree</name>
    <name type="synonym">Celtis orientalis</name>
    <dbReference type="NCBI Taxonomy" id="63057"/>
    <lineage>
        <taxon>Eukaryota</taxon>
        <taxon>Viridiplantae</taxon>
        <taxon>Streptophyta</taxon>
        <taxon>Embryophyta</taxon>
        <taxon>Tracheophyta</taxon>
        <taxon>Spermatophyta</taxon>
        <taxon>Magnoliopsida</taxon>
        <taxon>eudicotyledons</taxon>
        <taxon>Gunneridae</taxon>
        <taxon>Pentapetalae</taxon>
        <taxon>rosids</taxon>
        <taxon>fabids</taxon>
        <taxon>Rosales</taxon>
        <taxon>Cannabaceae</taxon>
        <taxon>Trema</taxon>
    </lineage>
</organism>
<evidence type="ECO:0000259" key="8">
    <source>
        <dbReference type="Pfam" id="PF16916"/>
    </source>
</evidence>
<dbReference type="InterPro" id="IPR036837">
    <property type="entry name" value="Cation_efflux_CTD_sf"/>
</dbReference>
<feature type="region of interest" description="Disordered" evidence="6">
    <location>
        <begin position="26"/>
        <end position="48"/>
    </location>
</feature>
<dbReference type="EMBL" id="JXTC01000037">
    <property type="protein sequence ID" value="PON96619.1"/>
    <property type="molecule type" value="Genomic_DNA"/>
</dbReference>
<evidence type="ECO:0000256" key="5">
    <source>
        <dbReference type="ARBA" id="ARBA00023136"/>
    </source>
</evidence>
<evidence type="ECO:0000259" key="7">
    <source>
        <dbReference type="Pfam" id="PF01545"/>
    </source>
</evidence>
<feature type="compositionally biased region" description="Low complexity" evidence="6">
    <location>
        <begin position="35"/>
        <end position="48"/>
    </location>
</feature>
<feature type="domain" description="Cation efflux protein cytoplasmic" evidence="8">
    <location>
        <begin position="455"/>
        <end position="491"/>
    </location>
</feature>
<keyword evidence="4" id="KW-1133">Transmembrane helix</keyword>
<feature type="region of interest" description="Disordered" evidence="6">
    <location>
        <begin position="71"/>
        <end position="93"/>
    </location>
</feature>
<dbReference type="InterPro" id="IPR002524">
    <property type="entry name" value="Cation_efflux"/>
</dbReference>
<dbReference type="GO" id="GO:0016020">
    <property type="term" value="C:membrane"/>
    <property type="evidence" value="ECO:0007669"/>
    <property type="project" value="UniProtKB-SubCell"/>
</dbReference>
<dbReference type="Proteomes" id="UP000237000">
    <property type="component" value="Unassembled WGS sequence"/>
</dbReference>
<evidence type="ECO:0000313" key="10">
    <source>
        <dbReference type="Proteomes" id="UP000237000"/>
    </source>
</evidence>
<dbReference type="OrthoDB" id="435980at2759"/>
<keyword evidence="3" id="KW-0812">Transmembrane</keyword>
<dbReference type="NCBIfam" id="TIGR01297">
    <property type="entry name" value="CDF"/>
    <property type="match status" value="1"/>
</dbReference>
<evidence type="ECO:0000256" key="4">
    <source>
        <dbReference type="ARBA" id="ARBA00022989"/>
    </source>
</evidence>
<dbReference type="InParanoid" id="A0A2P5FFQ5"/>
<dbReference type="SUPFAM" id="SSF161111">
    <property type="entry name" value="Cation efflux protein transmembrane domain-like"/>
    <property type="match status" value="1"/>
</dbReference>
<evidence type="ECO:0000256" key="3">
    <source>
        <dbReference type="ARBA" id="ARBA00022692"/>
    </source>
</evidence>
<comment type="caution">
    <text evidence="9">The sequence shown here is derived from an EMBL/GenBank/DDBJ whole genome shotgun (WGS) entry which is preliminary data.</text>
</comment>
<dbReference type="InterPro" id="IPR027470">
    <property type="entry name" value="Cation_efflux_CTD"/>
</dbReference>
<dbReference type="AlphaFoldDB" id="A0A2P5FFQ5"/>
<keyword evidence="5" id="KW-0472">Membrane</keyword>
<dbReference type="InterPro" id="IPR058533">
    <property type="entry name" value="Cation_efflux_TM"/>
</dbReference>
<dbReference type="PANTHER" id="PTHR43840:SF15">
    <property type="entry name" value="MITOCHONDRIAL METAL TRANSPORTER 1-RELATED"/>
    <property type="match status" value="1"/>
</dbReference>
<evidence type="ECO:0000256" key="1">
    <source>
        <dbReference type="ARBA" id="ARBA00004141"/>
    </source>
</evidence>
<dbReference type="STRING" id="63057.A0A2P5FFQ5"/>
<accession>A0A2P5FFQ5</accession>
<dbReference type="Pfam" id="PF01545">
    <property type="entry name" value="Cation_efflux"/>
    <property type="match status" value="1"/>
</dbReference>
<dbReference type="FunFam" id="1.20.1510.10:FF:000023">
    <property type="entry name" value="Metal tolerance protein C1"/>
    <property type="match status" value="1"/>
</dbReference>
<dbReference type="Gene3D" id="1.20.1510.10">
    <property type="entry name" value="Cation efflux protein transmembrane domain"/>
    <property type="match status" value="1"/>
</dbReference>
<dbReference type="InterPro" id="IPR050291">
    <property type="entry name" value="CDF_Transporter"/>
</dbReference>
<keyword evidence="10" id="KW-1185">Reference proteome</keyword>
<dbReference type="InterPro" id="IPR027469">
    <property type="entry name" value="Cation_efflux_TMD_sf"/>
</dbReference>
<dbReference type="FunCoup" id="A0A2P5FFQ5">
    <property type="interactions" value="707"/>
</dbReference>
<feature type="domain" description="Cation efflux protein transmembrane" evidence="7">
    <location>
        <begin position="104"/>
        <end position="334"/>
    </location>
</feature>
<evidence type="ECO:0000313" key="9">
    <source>
        <dbReference type="EMBL" id="PON96619.1"/>
    </source>
</evidence>
<proteinExistence type="predicted"/>
<name>A0A2P5FFQ5_TREOI</name>
<sequence>MGFRFRNLNPIYRICVTRLSSNTQKFSHPLFQHPSSTSTSTSSSSSSSSSVVVLSSQNPVYVIHRRWHLGHHSHHGDDNNNNNNNNNNHHHGSGLEGEKVFGLGLASDLVLATSKALTGYLSGSTAIIADAAHSVSDVVLSGIALLSFKVANAPKDKEHPYGHGKFETLGALGISCMLLGTAGGIAWHALDLLQGLISADHQIVDQSLIQDHGHSHSHGGHHHGVDMEHPILALSVTIMSISVKEGLYWITKRAGERKNSGLMIANAWHHRADAISSVVALIGVGEELQHFVLILFGGSILGMKFLDPLAGLVVSGMILKAGLQTGYQSVMELVDAAIPAKQLDPVKQTILQVEGVKEYAIMFACVVSCFLQQIVKSLLNSLSQKLYRHIFLRLAGCNHLRGRRAGSSLYVDVNIEVGFSQLLSRLMFYAFYSLTTIAIYVKLAKCSFPAFIWQVDPFCSVSAAHDIGEDVRHQIHKSHPEVAEVFIHIDPATSQISSGDQQESLKRTTSEKSFSVKDNDIEAAVSNIISSKFQENMVVEHITRHSLKGKVLLQIEVSMPSNMLIRDAMEVAKRAEDEILKADPDIIHVSIQLRLGRPIPQFNNNDNNK</sequence>
<gene>
    <name evidence="9" type="ORF">TorRG33x02_076000</name>
</gene>